<protein>
    <submittedName>
        <fullName evidence="2">EthD family reductase</fullName>
    </submittedName>
</protein>
<organism evidence="2 3">
    <name type="scientific">Methylomonas subterranea</name>
    <dbReference type="NCBI Taxonomy" id="2952225"/>
    <lineage>
        <taxon>Bacteria</taxon>
        <taxon>Pseudomonadati</taxon>
        <taxon>Pseudomonadota</taxon>
        <taxon>Gammaproteobacteria</taxon>
        <taxon>Methylococcales</taxon>
        <taxon>Methylococcaceae</taxon>
        <taxon>Methylomonas</taxon>
    </lineage>
</organism>
<comment type="caution">
    <text evidence="2">The sequence shown here is derived from an EMBL/GenBank/DDBJ whole genome shotgun (WGS) entry which is preliminary data.</text>
</comment>
<evidence type="ECO:0000313" key="3">
    <source>
        <dbReference type="Proteomes" id="UP001524499"/>
    </source>
</evidence>
<dbReference type="InterPro" id="IPR011008">
    <property type="entry name" value="Dimeric_a/b-barrel"/>
</dbReference>
<dbReference type="EMBL" id="JANIBJ010000018">
    <property type="protein sequence ID" value="MCQ8104668.1"/>
    <property type="molecule type" value="Genomic_DNA"/>
</dbReference>
<feature type="domain" description="EthD" evidence="1">
    <location>
        <begin position="15"/>
        <end position="83"/>
    </location>
</feature>
<keyword evidence="3" id="KW-1185">Reference proteome</keyword>
<dbReference type="SUPFAM" id="SSF54909">
    <property type="entry name" value="Dimeric alpha+beta barrel"/>
    <property type="match status" value="1"/>
</dbReference>
<evidence type="ECO:0000259" key="1">
    <source>
        <dbReference type="Pfam" id="PF07110"/>
    </source>
</evidence>
<dbReference type="Proteomes" id="UP001524499">
    <property type="component" value="Unassembled WGS sequence"/>
</dbReference>
<dbReference type="RefSeq" id="WP_256602468.1">
    <property type="nucleotide sequence ID" value="NZ_JANIBJ010000018.1"/>
</dbReference>
<dbReference type="Pfam" id="PF07110">
    <property type="entry name" value="EthD"/>
    <property type="match status" value="1"/>
</dbReference>
<reference evidence="2 3" key="1">
    <citation type="submission" date="2022-07" db="EMBL/GenBank/DDBJ databases">
        <title>Methylomonas rivi sp. nov., Methylomonas rosea sp. nov., Methylomonas aureus sp. nov. and Methylomonas subterranea sp. nov., four novel methanotrophs isolated from a freshwater creek and the deep terrestrial subsurface.</title>
        <authorList>
            <person name="Abin C."/>
            <person name="Sankaranarayanan K."/>
            <person name="Garner C."/>
            <person name="Sindelar R."/>
            <person name="Kotary K."/>
            <person name="Garner R."/>
            <person name="Barclay S."/>
            <person name="Lawson P."/>
            <person name="Krumholz L."/>
        </authorList>
    </citation>
    <scope>NUCLEOTIDE SEQUENCE [LARGE SCALE GENOMIC DNA]</scope>
    <source>
        <strain evidence="2 3">SURF-2</strain>
    </source>
</reference>
<sequence length="108" mass="11810">MKAAKLIVMYPVPSDLETFERRYAQEHVPMAVEKLAGKTRFVASLVLCNADKSAAGFHRIAEVYFPSLEDLQTCLNSPGGRETAAHAVEISSGGAPLFMISEVESFDF</sequence>
<evidence type="ECO:0000313" key="2">
    <source>
        <dbReference type="EMBL" id="MCQ8104668.1"/>
    </source>
</evidence>
<accession>A0ABT1TGS7</accession>
<dbReference type="NCBIfam" id="TIGR02118">
    <property type="entry name" value="EthD family reductase"/>
    <property type="match status" value="1"/>
</dbReference>
<dbReference type="Gene3D" id="3.30.70.100">
    <property type="match status" value="1"/>
</dbReference>
<name>A0ABT1TGS7_9GAMM</name>
<gene>
    <name evidence="2" type="ORF">NP590_11175</name>
</gene>
<proteinExistence type="predicted"/>
<dbReference type="InterPro" id="IPR009799">
    <property type="entry name" value="EthD_dom"/>
</dbReference>